<sequence length="1046" mass="114266">MKRFNLSEWAVTHRPMVLFLIILTLIVGSISFSKLGRLEDPNFDVPQMTAIVVWPGATAQDVQDQVLNRIERRLQELDHFEYVRSFSRQGYGGITLWMKGGSSKEELENAWYQARKKIADMRQELPDGVRGPFFNDEYNDRYSVLYALSAPELSMAELLTLTEDVKRRFQSVPGAGKVDVLGKQAERVYVELSTRRLASLGIAPTAVFDALARQNLVTPAGSADATHDRVQVRVDGGLKSAADVANVTLEVGGQPLRLADIATVRNGYEDPPSFSIRHNGVPVLAIGVTMQQNGNVLDFGKALEQRLAQIKQEVPAGVEIQQYADQPRVVAESVWEFERSFLEALAIVLAVSFLFLGWRTGIVVAASVPLVLALVATVMYAAGWNLDRISLGALIIALGLLVDDAIIAVEMMVVKLEEGWDRMRAATYAYTSTAFPMLTGTLVTAAGFMPVGFAKSIAGQYAGGIFWVVGTALILSWLVAVIFTPYLGVLLLPKNLASRHDHGAHHDPYDRPVYRRLRGIVDWAVQRRAWVLAITVLVFAMAGAGMLAVQQQFFPTASRPELLVDLRLREGASFAATSAQVKLVEARLAKDPDIEFFTAYTGGGTPRFYLSIQPELPNPGFAQFVIKTAGTEQRERVRARLMTLFDKGEALPDVNARVTRLEFGPPVGFPVQFRVIGPDKAQVREIAYRVRDTVRQSPLVRDTQLDWNEQVRAMQVHVDQDKARLLGLSTADVQGLVQTALDGAPVTQIRRGEELIDVVVRASPDERKRIGQLGDLQLFTRSGATVPLSQVARVEPGFEEPVLWRRNRDMALTVRSDVVDGVQGPAATAKIRPSLKPIIDSLPAGYRIEEGGAIEESDKANVALFAVFPAMFAVMLTLLMIQLQSFSRLFMVFMTAPLALVGVVPALLLFNAPFGFVALLGVIALSGMIMRNSIILVDQIDQDIARGVAPWTAIVDATVRRSRPVVLTAAAAVLAMIPLTRSVFWGPMAIAIMGGLVVATALTLVFVPALYAAWFRIRRDSPAQAPANANAPAALGAPLADGGAHA</sequence>
<dbReference type="InterPro" id="IPR001036">
    <property type="entry name" value="Acrflvin-R"/>
</dbReference>
<feature type="transmembrane region" description="Helical" evidence="1">
    <location>
        <begin position="434"/>
        <end position="453"/>
    </location>
</feature>
<evidence type="ECO:0000256" key="1">
    <source>
        <dbReference type="SAM" id="Phobius"/>
    </source>
</evidence>
<feature type="transmembrane region" description="Helical" evidence="1">
    <location>
        <begin position="363"/>
        <end position="383"/>
    </location>
</feature>
<dbReference type="SUPFAM" id="SSF82714">
    <property type="entry name" value="Multidrug efflux transporter AcrB TolC docking domain, DN and DC subdomains"/>
    <property type="match status" value="2"/>
</dbReference>
<dbReference type="PRINTS" id="PR00702">
    <property type="entry name" value="ACRIFLAVINRP"/>
</dbReference>
<dbReference type="Gene3D" id="3.30.70.1440">
    <property type="entry name" value="Multidrug efflux transporter AcrB pore domain"/>
    <property type="match status" value="1"/>
</dbReference>
<feature type="transmembrane region" description="Helical" evidence="1">
    <location>
        <begin position="965"/>
        <end position="984"/>
    </location>
</feature>
<dbReference type="Gene3D" id="3.30.70.1320">
    <property type="entry name" value="Multidrug efflux transporter AcrB pore domain like"/>
    <property type="match status" value="1"/>
</dbReference>
<dbReference type="InterPro" id="IPR027463">
    <property type="entry name" value="AcrB_DN_DC_subdom"/>
</dbReference>
<dbReference type="Gene3D" id="3.30.2090.10">
    <property type="entry name" value="Multidrug efflux transporter AcrB TolC docking domain, DN and DC subdomains"/>
    <property type="match status" value="2"/>
</dbReference>
<keyword evidence="1" id="KW-0472">Membrane</keyword>
<feature type="transmembrane region" description="Helical" evidence="1">
    <location>
        <begin position="862"/>
        <end position="881"/>
    </location>
</feature>
<accession>A0ABU1ZC87</accession>
<dbReference type="Proteomes" id="UP001180536">
    <property type="component" value="Unassembled WGS sequence"/>
</dbReference>
<dbReference type="PANTHER" id="PTHR32063:SF18">
    <property type="entry name" value="CATION EFFLUX SYSTEM PROTEIN"/>
    <property type="match status" value="1"/>
</dbReference>
<dbReference type="SUPFAM" id="SSF82693">
    <property type="entry name" value="Multidrug efflux transporter AcrB pore domain, PN1, PN2, PC1 and PC2 subdomains"/>
    <property type="match status" value="2"/>
</dbReference>
<feature type="transmembrane region" description="Helical" evidence="1">
    <location>
        <begin position="465"/>
        <end position="492"/>
    </location>
</feature>
<feature type="transmembrane region" description="Helical" evidence="1">
    <location>
        <begin position="990"/>
        <end position="1014"/>
    </location>
</feature>
<gene>
    <name evidence="2" type="ORF">J2X16_003598</name>
</gene>
<keyword evidence="1" id="KW-1133">Transmembrane helix</keyword>
<dbReference type="Gene3D" id="1.20.1640.10">
    <property type="entry name" value="Multidrug efflux transporter AcrB transmembrane domain"/>
    <property type="match status" value="2"/>
</dbReference>
<feature type="transmembrane region" description="Helical" evidence="1">
    <location>
        <begin position="340"/>
        <end position="356"/>
    </location>
</feature>
<protein>
    <submittedName>
        <fullName evidence="2">Multidrug efflux pump subunit AcrB</fullName>
    </submittedName>
</protein>
<keyword evidence="1" id="KW-0812">Transmembrane</keyword>
<evidence type="ECO:0000313" key="3">
    <source>
        <dbReference type="Proteomes" id="UP001180536"/>
    </source>
</evidence>
<dbReference type="Pfam" id="PF00873">
    <property type="entry name" value="ACR_tran"/>
    <property type="match status" value="1"/>
</dbReference>
<reference evidence="2 3" key="1">
    <citation type="submission" date="2023-07" db="EMBL/GenBank/DDBJ databases">
        <title>Sorghum-associated microbial communities from plants grown in Nebraska, USA.</title>
        <authorList>
            <person name="Schachtman D."/>
        </authorList>
    </citation>
    <scope>NUCLEOTIDE SEQUENCE [LARGE SCALE GENOMIC DNA]</scope>
    <source>
        <strain evidence="2 3">BE310</strain>
    </source>
</reference>
<feature type="transmembrane region" description="Helical" evidence="1">
    <location>
        <begin position="389"/>
        <end position="413"/>
    </location>
</feature>
<dbReference type="SUPFAM" id="SSF82866">
    <property type="entry name" value="Multidrug efflux transporter AcrB transmembrane domain"/>
    <property type="match status" value="2"/>
</dbReference>
<dbReference type="Gene3D" id="3.30.70.1430">
    <property type="entry name" value="Multidrug efflux transporter AcrB pore domain"/>
    <property type="match status" value="2"/>
</dbReference>
<feature type="transmembrane region" description="Helical" evidence="1">
    <location>
        <begin position="529"/>
        <end position="549"/>
    </location>
</feature>
<proteinExistence type="predicted"/>
<keyword evidence="3" id="KW-1185">Reference proteome</keyword>
<comment type="caution">
    <text evidence="2">The sequence shown here is derived from an EMBL/GenBank/DDBJ whole genome shotgun (WGS) entry which is preliminary data.</text>
</comment>
<organism evidence="2 3">
    <name type="scientific">Pelomonas aquatica</name>
    <dbReference type="NCBI Taxonomy" id="431058"/>
    <lineage>
        <taxon>Bacteria</taxon>
        <taxon>Pseudomonadati</taxon>
        <taxon>Pseudomonadota</taxon>
        <taxon>Betaproteobacteria</taxon>
        <taxon>Burkholderiales</taxon>
        <taxon>Sphaerotilaceae</taxon>
        <taxon>Roseateles</taxon>
    </lineage>
</organism>
<dbReference type="RefSeq" id="WP_310347217.1">
    <property type="nucleotide sequence ID" value="NZ_JAVDXQ010000005.1"/>
</dbReference>
<name>A0ABU1ZC87_9BURK</name>
<evidence type="ECO:0000313" key="2">
    <source>
        <dbReference type="EMBL" id="MDR7298235.1"/>
    </source>
</evidence>
<dbReference type="EMBL" id="JAVDXQ010000005">
    <property type="protein sequence ID" value="MDR7298235.1"/>
    <property type="molecule type" value="Genomic_DNA"/>
</dbReference>
<dbReference type="PANTHER" id="PTHR32063">
    <property type="match status" value="1"/>
</dbReference>